<accession>A0A5S4FWP4</accession>
<evidence type="ECO:0000313" key="2">
    <source>
        <dbReference type="Proteomes" id="UP000305238"/>
    </source>
</evidence>
<dbReference type="RefSeq" id="WP_138642190.1">
    <property type="nucleotide sequence ID" value="NZ_JASWDG010000004.1"/>
</dbReference>
<dbReference type="Proteomes" id="UP000305238">
    <property type="component" value="Unassembled WGS sequence"/>
</dbReference>
<name>A0A5S4FWP4_9ACTN</name>
<dbReference type="EMBL" id="VCKZ01000634">
    <property type="protein sequence ID" value="TMR25109.1"/>
    <property type="molecule type" value="Genomic_DNA"/>
</dbReference>
<keyword evidence="2" id="KW-1185">Reference proteome</keyword>
<proteinExistence type="predicted"/>
<reference evidence="1 2" key="1">
    <citation type="submission" date="2019-05" db="EMBL/GenBank/DDBJ databases">
        <title>Draft genome sequence of Actinomadura geliboluensis A8036.</title>
        <authorList>
            <person name="Saricaoglu S."/>
            <person name="Isik K."/>
        </authorList>
    </citation>
    <scope>NUCLEOTIDE SEQUENCE [LARGE SCALE GENOMIC DNA]</scope>
    <source>
        <strain evidence="1 2">A8036</strain>
    </source>
</reference>
<dbReference type="AlphaFoldDB" id="A0A5S4FWP4"/>
<protein>
    <submittedName>
        <fullName evidence="1">Uncharacterized protein</fullName>
    </submittedName>
</protein>
<comment type="caution">
    <text evidence="1">The sequence shown here is derived from an EMBL/GenBank/DDBJ whole genome shotgun (WGS) entry which is preliminary data.</text>
</comment>
<dbReference type="OrthoDB" id="3480147at2"/>
<gene>
    <name evidence="1" type="ORF">ETD96_42795</name>
</gene>
<sequence>MGHLLNEPVRTEHDPAGRLTAYEWRGARYAVEKVLKTYGTPHEGRVYRVRVTGAEGVAVAELGRDQNNWRLRHIFSA</sequence>
<evidence type="ECO:0000313" key="1">
    <source>
        <dbReference type="EMBL" id="TMR25109.1"/>
    </source>
</evidence>
<organism evidence="1 2">
    <name type="scientific">Actinomadura geliboluensis</name>
    <dbReference type="NCBI Taxonomy" id="882440"/>
    <lineage>
        <taxon>Bacteria</taxon>
        <taxon>Bacillati</taxon>
        <taxon>Actinomycetota</taxon>
        <taxon>Actinomycetes</taxon>
        <taxon>Streptosporangiales</taxon>
        <taxon>Thermomonosporaceae</taxon>
        <taxon>Actinomadura</taxon>
    </lineage>
</organism>